<dbReference type="Gene3D" id="3.30.1310.20">
    <property type="entry name" value="PRTase-like"/>
    <property type="match status" value="1"/>
</dbReference>
<reference evidence="3" key="1">
    <citation type="submission" date="2018-09" db="EMBL/GenBank/DDBJ databases">
        <authorList>
            <person name="Livingstone P.G."/>
            <person name="Whitworth D.E."/>
        </authorList>
    </citation>
    <scope>NUCLEOTIDE SEQUENCE [LARGE SCALE GENOMIC DNA]</scope>
    <source>
        <strain evidence="3">CA051B</strain>
    </source>
</reference>
<dbReference type="InterPro" id="IPR000836">
    <property type="entry name" value="PRTase_dom"/>
</dbReference>
<protein>
    <submittedName>
        <fullName evidence="2">Phosphoribosyltransferase</fullName>
    </submittedName>
</protein>
<name>A0A3A8P0I2_9BACT</name>
<keyword evidence="2" id="KW-0808">Transferase</keyword>
<evidence type="ECO:0000259" key="1">
    <source>
        <dbReference type="Pfam" id="PF00156"/>
    </source>
</evidence>
<dbReference type="EMBL" id="RAWB01000466">
    <property type="protein sequence ID" value="RKH49299.1"/>
    <property type="molecule type" value="Genomic_DNA"/>
</dbReference>
<feature type="domain" description="Phosphoribosyltransferase" evidence="1">
    <location>
        <begin position="7"/>
        <end position="165"/>
    </location>
</feature>
<dbReference type="Pfam" id="PF00156">
    <property type="entry name" value="Pribosyltran"/>
    <property type="match status" value="1"/>
</dbReference>
<proteinExistence type="predicted"/>
<dbReference type="Proteomes" id="UP000272888">
    <property type="component" value="Unassembled WGS sequence"/>
</dbReference>
<evidence type="ECO:0000313" key="2">
    <source>
        <dbReference type="EMBL" id="RKH49299.1"/>
    </source>
</evidence>
<evidence type="ECO:0000313" key="3">
    <source>
        <dbReference type="Proteomes" id="UP000272888"/>
    </source>
</evidence>
<gene>
    <name evidence="2" type="ORF">D7V93_32090</name>
</gene>
<dbReference type="Gene3D" id="3.40.50.2020">
    <property type="match status" value="1"/>
</dbReference>
<keyword evidence="3" id="KW-1185">Reference proteome</keyword>
<dbReference type="SUPFAM" id="SSF53271">
    <property type="entry name" value="PRTase-like"/>
    <property type="match status" value="1"/>
</dbReference>
<dbReference type="GO" id="GO:0016757">
    <property type="term" value="F:glycosyltransferase activity"/>
    <property type="evidence" value="ECO:0007669"/>
    <property type="project" value="UniProtKB-KW"/>
</dbReference>
<sequence length="226" mass="24142">MYFEDRVDAGRRLARLLLARGYTGEDTIVLGLPRGGVTVASEVADALGAPLDVWVVRKVGTPHDEELGLGAVAEGGIAFLDRKMLARMGVPEAVARRLVKRKAMEVKERVARFRGGAAPPELWGRTVIVVDDGIATGGTMRASLQSLRERRPGLIVLAVPVAGEEILEELRPLVEDLVCVLPTSDLEAVGQWYASFPQVPDEDVVALLARARARAQGGGLPLGHGA</sequence>
<accession>A0A3A8P0I2</accession>
<keyword evidence="2" id="KW-0328">Glycosyltransferase</keyword>
<dbReference type="CDD" id="cd06223">
    <property type="entry name" value="PRTases_typeI"/>
    <property type="match status" value="1"/>
</dbReference>
<comment type="caution">
    <text evidence="2">The sequence shown here is derived from an EMBL/GenBank/DDBJ whole genome shotgun (WGS) entry which is preliminary data.</text>
</comment>
<dbReference type="AlphaFoldDB" id="A0A3A8P0I2"/>
<organism evidence="2 3">
    <name type="scientific">Corallococcus llansteffanensis</name>
    <dbReference type="NCBI Taxonomy" id="2316731"/>
    <lineage>
        <taxon>Bacteria</taxon>
        <taxon>Pseudomonadati</taxon>
        <taxon>Myxococcota</taxon>
        <taxon>Myxococcia</taxon>
        <taxon>Myxococcales</taxon>
        <taxon>Cystobacterineae</taxon>
        <taxon>Myxococcaceae</taxon>
        <taxon>Corallococcus</taxon>
    </lineage>
</organism>
<dbReference type="InterPro" id="IPR029057">
    <property type="entry name" value="PRTase-like"/>
</dbReference>
<dbReference type="RefSeq" id="WP_120647006.1">
    <property type="nucleotide sequence ID" value="NZ_RAWB01000466.1"/>
</dbReference>